<dbReference type="PANTHER" id="PTHR46733:SF4">
    <property type="entry name" value="HEAT SHOCK PROTEIN 21, CHLOROPLASTIC"/>
    <property type="match status" value="1"/>
</dbReference>
<accession>A0A1U7CNP1</accession>
<dbReference type="AlphaFoldDB" id="A0A1U7CNP1"/>
<dbReference type="Gene3D" id="2.60.40.790">
    <property type="match status" value="1"/>
</dbReference>
<gene>
    <name evidence="5" type="primary">hspA_3</name>
    <name evidence="5" type="ORF">BSF38_02019</name>
</gene>
<keyword evidence="1" id="KW-0346">Stress response</keyword>
<evidence type="ECO:0000256" key="3">
    <source>
        <dbReference type="RuleBase" id="RU003616"/>
    </source>
</evidence>
<evidence type="ECO:0000256" key="2">
    <source>
        <dbReference type="PROSITE-ProRule" id="PRU00285"/>
    </source>
</evidence>
<dbReference type="CDD" id="cd06464">
    <property type="entry name" value="ACD_sHsps-like"/>
    <property type="match status" value="1"/>
</dbReference>
<evidence type="ECO:0000259" key="4">
    <source>
        <dbReference type="PROSITE" id="PS01031"/>
    </source>
</evidence>
<evidence type="ECO:0000256" key="1">
    <source>
        <dbReference type="ARBA" id="ARBA00023016"/>
    </source>
</evidence>
<dbReference type="Pfam" id="PF00011">
    <property type="entry name" value="HSP20"/>
    <property type="match status" value="1"/>
</dbReference>
<reference evidence="6" key="1">
    <citation type="submission" date="2016-12" db="EMBL/GenBank/DDBJ databases">
        <title>Comparative genomics of four Isosphaeraceae planctomycetes: a common pool of plasmids and glycoside hydrolase genes.</title>
        <authorList>
            <person name="Ivanova A."/>
        </authorList>
    </citation>
    <scope>NUCLEOTIDE SEQUENCE [LARGE SCALE GENOMIC DNA]</scope>
    <source>
        <strain evidence="6">PX4</strain>
    </source>
</reference>
<dbReference type="Proteomes" id="UP000186309">
    <property type="component" value="Chromosome"/>
</dbReference>
<name>A0A1U7CNP1_9BACT</name>
<dbReference type="RefSeq" id="WP_168189357.1">
    <property type="nucleotide sequence ID" value="NZ_CP019082.1"/>
</dbReference>
<dbReference type="InterPro" id="IPR044587">
    <property type="entry name" value="HSP21-like"/>
</dbReference>
<dbReference type="EMBL" id="CP019082">
    <property type="protein sequence ID" value="APW60547.1"/>
    <property type="molecule type" value="Genomic_DNA"/>
</dbReference>
<comment type="similarity">
    <text evidence="2 3">Belongs to the small heat shock protein (HSP20) family.</text>
</comment>
<dbReference type="SUPFAM" id="SSF49764">
    <property type="entry name" value="HSP20-like chaperones"/>
    <property type="match status" value="1"/>
</dbReference>
<protein>
    <submittedName>
        <fullName evidence="5">Spore protein SP21</fullName>
    </submittedName>
</protein>
<dbReference type="InterPro" id="IPR008978">
    <property type="entry name" value="HSP20-like_chaperone"/>
</dbReference>
<organism evidence="5 6">
    <name type="scientific">Paludisphaera borealis</name>
    <dbReference type="NCBI Taxonomy" id="1387353"/>
    <lineage>
        <taxon>Bacteria</taxon>
        <taxon>Pseudomonadati</taxon>
        <taxon>Planctomycetota</taxon>
        <taxon>Planctomycetia</taxon>
        <taxon>Isosphaerales</taxon>
        <taxon>Isosphaeraceae</taxon>
        <taxon>Paludisphaera</taxon>
    </lineage>
</organism>
<evidence type="ECO:0000313" key="6">
    <source>
        <dbReference type="Proteomes" id="UP000186309"/>
    </source>
</evidence>
<keyword evidence="6" id="KW-1185">Reference proteome</keyword>
<dbReference type="GO" id="GO:0009408">
    <property type="term" value="P:response to heat"/>
    <property type="evidence" value="ECO:0007669"/>
    <property type="project" value="InterPro"/>
</dbReference>
<dbReference type="InterPro" id="IPR002068">
    <property type="entry name" value="A-crystallin/Hsp20_dom"/>
</dbReference>
<evidence type="ECO:0000313" key="5">
    <source>
        <dbReference type="EMBL" id="APW60547.1"/>
    </source>
</evidence>
<proteinExistence type="inferred from homology"/>
<dbReference type="PANTHER" id="PTHR46733">
    <property type="entry name" value="26.5 KDA HEAT SHOCK PROTEIN, MITOCHONDRIAL"/>
    <property type="match status" value="1"/>
</dbReference>
<feature type="domain" description="SHSP" evidence="4">
    <location>
        <begin position="93"/>
        <end position="207"/>
    </location>
</feature>
<sequence>MLEVKEPPKAKAEVPQGEAKVATSLSVADARSGEKLARRNSPLALRAGSPFAFIRRFAEEMDRLFEDFGVERGLHVPSFITRGHELLRREAGLVEADWSPQVDVKEQDGRLLVRADLPGLTKNDVKVELTDDTLTIRGERKEEKKEKREGYSYSECSYGSFYRAIPLPEGVDASKATAEFRNGVLEIALPSTRRPEPQARRLEIQEKK</sequence>
<dbReference type="STRING" id="1387353.BSF38_02019"/>
<dbReference type="PROSITE" id="PS01031">
    <property type="entry name" value="SHSP"/>
    <property type="match status" value="1"/>
</dbReference>
<dbReference type="KEGG" id="pbor:BSF38_02019"/>